<name>A0A381RLN1_9ZZZZ</name>
<dbReference type="InterPro" id="IPR004528">
    <property type="entry name" value="KdsB"/>
</dbReference>
<dbReference type="PANTHER" id="PTHR42866:SF2">
    <property type="entry name" value="3-DEOXY-MANNO-OCTULOSONATE CYTIDYLYLTRANSFERASE, MITOCHONDRIAL"/>
    <property type="match status" value="1"/>
</dbReference>
<dbReference type="AlphaFoldDB" id="A0A381RLN1"/>
<evidence type="ECO:0000313" key="3">
    <source>
        <dbReference type="EMBL" id="SUZ92134.1"/>
    </source>
</evidence>
<dbReference type="NCBIfam" id="NF003952">
    <property type="entry name" value="PRK05450.1-5"/>
    <property type="match status" value="1"/>
</dbReference>
<dbReference type="GO" id="GO:0005829">
    <property type="term" value="C:cytosol"/>
    <property type="evidence" value="ECO:0007669"/>
    <property type="project" value="TreeGrafter"/>
</dbReference>
<keyword evidence="2" id="KW-0548">Nucleotidyltransferase</keyword>
<dbReference type="Gene3D" id="3.90.550.10">
    <property type="entry name" value="Spore Coat Polysaccharide Biosynthesis Protein SpsA, Chain A"/>
    <property type="match status" value="1"/>
</dbReference>
<dbReference type="EMBL" id="UINC01002034">
    <property type="protein sequence ID" value="SUZ92134.1"/>
    <property type="molecule type" value="Genomic_DNA"/>
</dbReference>
<dbReference type="InterPro" id="IPR029044">
    <property type="entry name" value="Nucleotide-diphossugar_trans"/>
</dbReference>
<gene>
    <name evidence="3" type="ORF">METZ01_LOCUS44988</name>
</gene>
<protein>
    <recommendedName>
        <fullName evidence="4">MobA-like NTP transferase domain-containing protein</fullName>
    </recommendedName>
</protein>
<dbReference type="InterPro" id="IPR003329">
    <property type="entry name" value="Cytidylyl_trans"/>
</dbReference>
<proteinExistence type="predicted"/>
<dbReference type="SUPFAM" id="SSF53448">
    <property type="entry name" value="Nucleotide-diphospho-sugar transferases"/>
    <property type="match status" value="1"/>
</dbReference>
<reference evidence="3" key="1">
    <citation type="submission" date="2018-05" db="EMBL/GenBank/DDBJ databases">
        <authorList>
            <person name="Lanie J.A."/>
            <person name="Ng W.-L."/>
            <person name="Kazmierczak K.M."/>
            <person name="Andrzejewski T.M."/>
            <person name="Davidsen T.M."/>
            <person name="Wayne K.J."/>
            <person name="Tettelin H."/>
            <person name="Glass J.I."/>
            <person name="Rusch D."/>
            <person name="Podicherti R."/>
            <person name="Tsui H.-C.T."/>
            <person name="Winkler M.E."/>
        </authorList>
    </citation>
    <scope>NUCLEOTIDE SEQUENCE</scope>
</reference>
<sequence>MESSRLPGKPLAEIEGLPMIVHVYHRALEADCGEVIVAAGDKEICEVIKKHGGEAILTKSSHPSGSDRIHEALNIFDPEKNYENIINLQGDLPNIKKDAIKKILLLLYSDESTDISTLGANIGPNDIDNPNVVKAIVRDYKRSKKVDDFVRTIDDKKNGGIYHHIGVYGYRRQALERFVHLKQSVREKKKKLEQLRALDNNMVISIELIDNIPVGVDTEEDLNLIRKKMGE</sequence>
<dbReference type="PANTHER" id="PTHR42866">
    <property type="entry name" value="3-DEOXY-MANNO-OCTULOSONATE CYTIDYLYLTRANSFERASE"/>
    <property type="match status" value="1"/>
</dbReference>
<keyword evidence="1" id="KW-0808">Transferase</keyword>
<organism evidence="3">
    <name type="scientific">marine metagenome</name>
    <dbReference type="NCBI Taxonomy" id="408172"/>
    <lineage>
        <taxon>unclassified sequences</taxon>
        <taxon>metagenomes</taxon>
        <taxon>ecological metagenomes</taxon>
    </lineage>
</organism>
<dbReference type="GO" id="GO:0008690">
    <property type="term" value="F:3-deoxy-manno-octulosonate cytidylyltransferase activity"/>
    <property type="evidence" value="ECO:0007669"/>
    <property type="project" value="InterPro"/>
</dbReference>
<evidence type="ECO:0000256" key="2">
    <source>
        <dbReference type="ARBA" id="ARBA00022695"/>
    </source>
</evidence>
<evidence type="ECO:0000256" key="1">
    <source>
        <dbReference type="ARBA" id="ARBA00022679"/>
    </source>
</evidence>
<dbReference type="Pfam" id="PF02348">
    <property type="entry name" value="CTP_transf_3"/>
    <property type="match status" value="1"/>
</dbReference>
<dbReference type="NCBIfam" id="TIGR00466">
    <property type="entry name" value="kdsB"/>
    <property type="match status" value="1"/>
</dbReference>
<evidence type="ECO:0008006" key="4">
    <source>
        <dbReference type="Google" id="ProtNLM"/>
    </source>
</evidence>
<accession>A0A381RLN1</accession>